<feature type="region of interest" description="Disordered" evidence="1">
    <location>
        <begin position="178"/>
        <end position="266"/>
    </location>
</feature>
<evidence type="ECO:0000313" key="3">
    <source>
        <dbReference type="EMBL" id="KAF9483563.1"/>
    </source>
</evidence>
<name>A0A9P6D5E7_9AGAR</name>
<dbReference type="EMBL" id="MU155152">
    <property type="protein sequence ID" value="KAF9483563.1"/>
    <property type="molecule type" value="Genomic_DNA"/>
</dbReference>
<keyword evidence="2" id="KW-0812">Transmembrane</keyword>
<accession>A0A9P6D5E7</accession>
<feature type="transmembrane region" description="Helical" evidence="2">
    <location>
        <begin position="45"/>
        <end position="64"/>
    </location>
</feature>
<protein>
    <recommendedName>
        <fullName evidence="5">MARVEL domain-containing protein</fullName>
    </recommendedName>
</protein>
<keyword evidence="2" id="KW-1133">Transmembrane helix</keyword>
<evidence type="ECO:0000313" key="4">
    <source>
        <dbReference type="Proteomes" id="UP000807469"/>
    </source>
</evidence>
<feature type="transmembrane region" description="Helical" evidence="2">
    <location>
        <begin position="123"/>
        <end position="150"/>
    </location>
</feature>
<evidence type="ECO:0000256" key="2">
    <source>
        <dbReference type="SAM" id="Phobius"/>
    </source>
</evidence>
<evidence type="ECO:0008006" key="5">
    <source>
        <dbReference type="Google" id="ProtNLM"/>
    </source>
</evidence>
<dbReference type="OrthoDB" id="3364107at2759"/>
<reference evidence="3" key="1">
    <citation type="submission" date="2020-11" db="EMBL/GenBank/DDBJ databases">
        <authorList>
            <consortium name="DOE Joint Genome Institute"/>
            <person name="Ahrendt S."/>
            <person name="Riley R."/>
            <person name="Andreopoulos W."/>
            <person name="Labutti K."/>
            <person name="Pangilinan J."/>
            <person name="Ruiz-Duenas F.J."/>
            <person name="Barrasa J.M."/>
            <person name="Sanchez-Garcia M."/>
            <person name="Camarero S."/>
            <person name="Miyauchi S."/>
            <person name="Serrano A."/>
            <person name="Linde D."/>
            <person name="Babiker R."/>
            <person name="Drula E."/>
            <person name="Ayuso-Fernandez I."/>
            <person name="Pacheco R."/>
            <person name="Padilla G."/>
            <person name="Ferreira P."/>
            <person name="Barriuso J."/>
            <person name="Kellner H."/>
            <person name="Castanera R."/>
            <person name="Alfaro M."/>
            <person name="Ramirez L."/>
            <person name="Pisabarro A.G."/>
            <person name="Kuo A."/>
            <person name="Tritt A."/>
            <person name="Lipzen A."/>
            <person name="He G."/>
            <person name="Yan M."/>
            <person name="Ng V."/>
            <person name="Cullen D."/>
            <person name="Martin F."/>
            <person name="Rosso M.-N."/>
            <person name="Henrissat B."/>
            <person name="Hibbett D."/>
            <person name="Martinez A.T."/>
            <person name="Grigoriev I.V."/>
        </authorList>
    </citation>
    <scope>NUCLEOTIDE SEQUENCE</scope>
    <source>
        <strain evidence="3">CIRM-BRFM 674</strain>
    </source>
</reference>
<feature type="compositionally biased region" description="Basic and acidic residues" evidence="1">
    <location>
        <begin position="179"/>
        <end position="190"/>
    </location>
</feature>
<feature type="compositionally biased region" description="Polar residues" evidence="1">
    <location>
        <begin position="232"/>
        <end position="266"/>
    </location>
</feature>
<evidence type="ECO:0000256" key="1">
    <source>
        <dbReference type="SAM" id="MobiDB-lite"/>
    </source>
</evidence>
<keyword evidence="4" id="KW-1185">Reference proteome</keyword>
<feature type="transmembrane region" description="Helical" evidence="2">
    <location>
        <begin position="71"/>
        <end position="97"/>
    </location>
</feature>
<dbReference type="AlphaFoldDB" id="A0A9P6D5E7"/>
<keyword evidence="2" id="KW-0472">Membrane</keyword>
<sequence length="266" mass="29552">MSFLYVYRTVMLVLTLILTIPALGLIAHWTQGSLVGHTTYSFEPMGLYTASVTLIVIPVMLALPEIRKNAFALYIVSELSIVALLWIFWVVAAALAIQQKDDFYPLENCTGLNIVNVHWCNELFAIVGLTVVIFVLLMKYMLVLLIYAIVMTFRVGGRVWFQSVREIKIKMPAMTHNPGDLESKARRDDSSTSIPMTNYAPPPPSNPVYSAVPQAPQQQQQPYGQPRPTYAAPSSNSPPQVAMQVTSTSAGRSIQQNMYNPSVVQV</sequence>
<proteinExistence type="predicted"/>
<feature type="transmembrane region" description="Helical" evidence="2">
    <location>
        <begin position="12"/>
        <end position="30"/>
    </location>
</feature>
<feature type="compositionally biased region" description="Low complexity" evidence="1">
    <location>
        <begin position="213"/>
        <end position="228"/>
    </location>
</feature>
<organism evidence="3 4">
    <name type="scientific">Pholiota conissans</name>
    <dbReference type="NCBI Taxonomy" id="109636"/>
    <lineage>
        <taxon>Eukaryota</taxon>
        <taxon>Fungi</taxon>
        <taxon>Dikarya</taxon>
        <taxon>Basidiomycota</taxon>
        <taxon>Agaricomycotina</taxon>
        <taxon>Agaricomycetes</taxon>
        <taxon>Agaricomycetidae</taxon>
        <taxon>Agaricales</taxon>
        <taxon>Agaricineae</taxon>
        <taxon>Strophariaceae</taxon>
        <taxon>Pholiota</taxon>
    </lineage>
</organism>
<comment type="caution">
    <text evidence="3">The sequence shown here is derived from an EMBL/GenBank/DDBJ whole genome shotgun (WGS) entry which is preliminary data.</text>
</comment>
<dbReference type="Proteomes" id="UP000807469">
    <property type="component" value="Unassembled WGS sequence"/>
</dbReference>
<gene>
    <name evidence="3" type="ORF">BDN70DRAFT_929086</name>
</gene>